<dbReference type="AlphaFoldDB" id="A0A090LZA1"/>
<name>A0A090LZA1_OSTTA</name>
<reference evidence="4 5" key="2">
    <citation type="journal article" date="2014" name="BMC Genomics">
        <title>An improved genome of the model marine alga Ostreococcus tauri unfolds by assessing Illumina de novo assemblies.</title>
        <authorList>
            <person name="Blanc-Mathieu R."/>
            <person name="Verhelst B."/>
            <person name="Derelle E."/>
            <person name="Rombauts S."/>
            <person name="Bouget F.Y."/>
            <person name="Carre I."/>
            <person name="Chateau A."/>
            <person name="Eyre-Walker A."/>
            <person name="Grimsley N."/>
            <person name="Moreau H."/>
            <person name="Piegu B."/>
            <person name="Rivals E."/>
            <person name="Schackwitz W."/>
            <person name="Van de Peer Y."/>
            <person name="Piganeau G."/>
        </authorList>
    </citation>
    <scope>NUCLEOTIDE SEQUENCE [LARGE SCALE GENOMIC DNA]</scope>
    <source>
        <strain evidence="5">OTTH 0595 / CCAP 157/2 / RCC745</strain>
    </source>
</reference>
<dbReference type="InterPro" id="IPR039123">
    <property type="entry name" value="PPTC7"/>
</dbReference>
<feature type="domain" description="SAP" evidence="2">
    <location>
        <begin position="388"/>
        <end position="422"/>
    </location>
</feature>
<dbReference type="EC" id="3.1.3.16" evidence="1"/>
<comment type="caution">
    <text evidence="4">The sequence shown here is derived from an EMBL/GenBank/DDBJ whole genome shotgun (WGS) entry which is preliminary data.</text>
</comment>
<dbReference type="GO" id="GO:0046872">
    <property type="term" value="F:metal ion binding"/>
    <property type="evidence" value="ECO:0007669"/>
    <property type="project" value="UniProtKB-UniRule"/>
</dbReference>
<evidence type="ECO:0000313" key="4">
    <source>
        <dbReference type="EMBL" id="CEF97325.1"/>
    </source>
</evidence>
<comment type="catalytic activity">
    <reaction evidence="1">
        <text>O-phospho-L-threonyl-[protein] + H2O = L-threonyl-[protein] + phosphate</text>
        <dbReference type="Rhea" id="RHEA:47004"/>
        <dbReference type="Rhea" id="RHEA-COMP:11060"/>
        <dbReference type="Rhea" id="RHEA-COMP:11605"/>
        <dbReference type="ChEBI" id="CHEBI:15377"/>
        <dbReference type="ChEBI" id="CHEBI:30013"/>
        <dbReference type="ChEBI" id="CHEBI:43474"/>
        <dbReference type="ChEBI" id="CHEBI:61977"/>
        <dbReference type="EC" id="3.1.3.16"/>
    </reaction>
</comment>
<dbReference type="GeneID" id="9832792"/>
<dbReference type="FunCoup" id="A0A090LZA1">
    <property type="interactions" value="670"/>
</dbReference>
<dbReference type="PANTHER" id="PTHR12320">
    <property type="entry name" value="PROTEIN PHOSPHATASE 2C"/>
    <property type="match status" value="1"/>
</dbReference>
<dbReference type="RefSeq" id="XP_022838630.1">
    <property type="nucleotide sequence ID" value="XM_022984910.1"/>
</dbReference>
<dbReference type="Gene3D" id="3.60.40.10">
    <property type="entry name" value="PPM-type phosphatase domain"/>
    <property type="match status" value="1"/>
</dbReference>
<evidence type="ECO:0000313" key="5">
    <source>
        <dbReference type="Proteomes" id="UP000009170"/>
    </source>
</evidence>
<dbReference type="InParanoid" id="A0A090LZA1"/>
<keyword evidence="1" id="KW-0460">Magnesium</keyword>
<comment type="catalytic activity">
    <reaction evidence="1">
        <text>O-phospho-L-seryl-[protein] + H2O = L-seryl-[protein] + phosphate</text>
        <dbReference type="Rhea" id="RHEA:20629"/>
        <dbReference type="Rhea" id="RHEA-COMP:9863"/>
        <dbReference type="Rhea" id="RHEA-COMP:11604"/>
        <dbReference type="ChEBI" id="CHEBI:15377"/>
        <dbReference type="ChEBI" id="CHEBI:29999"/>
        <dbReference type="ChEBI" id="CHEBI:43474"/>
        <dbReference type="ChEBI" id="CHEBI:83421"/>
        <dbReference type="EC" id="3.1.3.16"/>
    </reaction>
</comment>
<reference evidence="5" key="1">
    <citation type="journal article" date="2006" name="Proc. Natl. Acad. Sci. U.S.A.">
        <title>Genome analysis of the smallest free-living eukaryote Ostreococcus tauri unveils many unique features.</title>
        <authorList>
            <person name="Derelle E."/>
            <person name="Ferraz C."/>
            <person name="Rombauts S."/>
            <person name="Rouze P."/>
            <person name="Worden A.Z."/>
            <person name="Robbens S."/>
            <person name="Partensky F."/>
            <person name="Degroeve S."/>
            <person name="Echeynie S."/>
            <person name="Cooke R."/>
            <person name="Saeys Y."/>
            <person name="Wuyts J."/>
            <person name="Jabbari K."/>
            <person name="Bowler C."/>
            <person name="Panaud O."/>
            <person name="Piegu B."/>
            <person name="Ball S.G."/>
            <person name="Ral J.-P."/>
            <person name="Bouget F.-Y."/>
            <person name="Piganeau G."/>
            <person name="De Baets B."/>
            <person name="Picard A."/>
            <person name="Delseny M."/>
            <person name="Demaille J."/>
            <person name="Van de Peer Y."/>
            <person name="Moreau H."/>
        </authorList>
    </citation>
    <scope>NUCLEOTIDE SEQUENCE [LARGE SCALE GENOMIC DNA]</scope>
    <source>
        <strain evidence="5">OTTH 0595 / CCAP 157/2 / RCC745</strain>
    </source>
</reference>
<keyword evidence="5" id="KW-1185">Reference proteome</keyword>
<keyword evidence="1" id="KW-0464">Manganese</keyword>
<organism evidence="4 5">
    <name type="scientific">Ostreococcus tauri</name>
    <name type="common">Marine green alga</name>
    <dbReference type="NCBI Taxonomy" id="70448"/>
    <lineage>
        <taxon>Eukaryota</taxon>
        <taxon>Viridiplantae</taxon>
        <taxon>Chlorophyta</taxon>
        <taxon>Mamiellophyceae</taxon>
        <taxon>Mamiellales</taxon>
        <taxon>Bathycoccaceae</taxon>
        <taxon>Ostreococcus</taxon>
    </lineage>
</organism>
<dbReference type="KEGG" id="ota:OT_ostta03g05190"/>
<dbReference type="InterPro" id="IPR036457">
    <property type="entry name" value="PPM-type-like_dom_sf"/>
</dbReference>
<dbReference type="SUPFAM" id="SSF81606">
    <property type="entry name" value="PP2C-like"/>
    <property type="match status" value="1"/>
</dbReference>
<accession>A0A090LZA1</accession>
<sequence>MPIAMPIIALARPRPARAPPSRRAKTRARVVLARAASLSLCARGANAPHPDKTAKGGEDAWFARVDATRGGGVLGVADGVGGFNDQGVDPGLYARVLAHEALREIAREGETAAKDAMAAAQRETKIPGAATMCVVRLDGDVLRCANVGDSGFRVVRDGRVVGASTAQQHYFNCPYQLAYAELAKDGDSASDAEEFEVKVRVGDIVVLGSDGLFDNVFDEEIAAVATEAYGRASDEASGAGAAAQALVKVARGHAEDKKYDSPYAREMAKSETDKGGAPKAVGLFGGLNKMLGGGSLGGKMDDITVIVAGVVQTSESREVLASASASCDANTEALAKARELASIEEVKVQRTVALRKEMDAAFKESVAASEKKSKAIANAKPEFTRAQVDSMDAPTIRKLLQERGLPSSGKLERLRDRLAEVKAL</sequence>
<gene>
    <name evidence="4" type="ORF">OT_ostta03g05190</name>
</gene>
<dbReference type="Proteomes" id="UP000009170">
    <property type="component" value="Unassembled WGS sequence"/>
</dbReference>
<keyword evidence="1" id="KW-0378">Hydrolase</keyword>
<comment type="similarity">
    <text evidence="1">Belongs to the PP2C family.</text>
</comment>
<keyword evidence="1" id="KW-0479">Metal-binding</keyword>
<dbReference type="PANTHER" id="PTHR12320:SF60">
    <property type="entry name" value="PROTEIN PHOSPHATASE 2C 26-RELATED"/>
    <property type="match status" value="1"/>
</dbReference>
<comment type="cofactor">
    <cofactor evidence="1">
        <name>Mn(2+)</name>
        <dbReference type="ChEBI" id="CHEBI:29035"/>
    </cofactor>
</comment>
<evidence type="ECO:0000259" key="3">
    <source>
        <dbReference type="PROSITE" id="PS51746"/>
    </source>
</evidence>
<keyword evidence="1" id="KW-0904">Protein phosphatase</keyword>
<comment type="cofactor">
    <cofactor evidence="1">
        <name>Mg(2+)</name>
        <dbReference type="ChEBI" id="CHEBI:18420"/>
    </cofactor>
</comment>
<evidence type="ECO:0000256" key="1">
    <source>
        <dbReference type="RuleBase" id="RU366020"/>
    </source>
</evidence>
<dbReference type="SMART" id="SM00331">
    <property type="entry name" value="PP2C_SIG"/>
    <property type="match status" value="1"/>
</dbReference>
<dbReference type="GO" id="GO:0004722">
    <property type="term" value="F:protein serine/threonine phosphatase activity"/>
    <property type="evidence" value="ECO:0007669"/>
    <property type="project" value="UniProtKB-EC"/>
</dbReference>
<dbReference type="STRING" id="70448.A0A090LZA1"/>
<dbReference type="PROSITE" id="PS51746">
    <property type="entry name" value="PPM_2"/>
    <property type="match status" value="1"/>
</dbReference>
<proteinExistence type="inferred from homology"/>
<dbReference type="InterPro" id="IPR003034">
    <property type="entry name" value="SAP_dom"/>
</dbReference>
<feature type="domain" description="PPM-type phosphatase" evidence="3">
    <location>
        <begin position="34"/>
        <end position="310"/>
    </location>
</feature>
<dbReference type="OrthoDB" id="498329at2759"/>
<dbReference type="InterPro" id="IPR001932">
    <property type="entry name" value="PPM-type_phosphatase-like_dom"/>
</dbReference>
<dbReference type="SMART" id="SM00332">
    <property type="entry name" value="PP2Cc"/>
    <property type="match status" value="1"/>
</dbReference>
<dbReference type="PROSITE" id="PS50800">
    <property type="entry name" value="SAP"/>
    <property type="match status" value="1"/>
</dbReference>
<protein>
    <recommendedName>
        <fullName evidence="1">Protein phosphatase</fullName>
        <ecNumber evidence="1">3.1.3.16</ecNumber>
    </recommendedName>
</protein>
<evidence type="ECO:0000259" key="2">
    <source>
        <dbReference type="PROSITE" id="PS50800"/>
    </source>
</evidence>
<dbReference type="EMBL" id="CAID01000003">
    <property type="protein sequence ID" value="CEF97325.1"/>
    <property type="molecule type" value="Genomic_DNA"/>
</dbReference>